<evidence type="ECO:0000256" key="1">
    <source>
        <dbReference type="SAM" id="MobiDB-lite"/>
    </source>
</evidence>
<keyword evidence="4" id="KW-1185">Reference proteome</keyword>
<dbReference type="EnsemblPlants" id="Zm00001eb238290_T001">
    <property type="protein sequence ID" value="Zm00001eb238290_P001"/>
    <property type="gene ID" value="Zm00001eb238290"/>
</dbReference>
<dbReference type="PaxDb" id="4577-GRMZM2G554483_P02"/>
<evidence type="ECO:0000313" key="2">
    <source>
        <dbReference type="EMBL" id="AQK70084.1"/>
    </source>
</evidence>
<dbReference type="GeneID" id="103626985"/>
<organism evidence="2">
    <name type="scientific">Zea mays</name>
    <name type="common">Maize</name>
    <dbReference type="NCBI Taxonomy" id="4577"/>
    <lineage>
        <taxon>Eukaryota</taxon>
        <taxon>Viridiplantae</taxon>
        <taxon>Streptophyta</taxon>
        <taxon>Embryophyta</taxon>
        <taxon>Tracheophyta</taxon>
        <taxon>Spermatophyta</taxon>
        <taxon>Magnoliopsida</taxon>
        <taxon>Liliopsida</taxon>
        <taxon>Poales</taxon>
        <taxon>Poaceae</taxon>
        <taxon>PACMAD clade</taxon>
        <taxon>Panicoideae</taxon>
        <taxon>Andropogonodae</taxon>
        <taxon>Andropogoneae</taxon>
        <taxon>Tripsacinae</taxon>
        <taxon>Zea</taxon>
    </lineage>
</organism>
<sequence length="146" mass="16062">MDRTYEMATSFYSNSKQQTSVAPIAEEADAHRLRTREQFARGAARSRRMDEIPAGPPVSGASERALPAQERSKQEAAGQEHHIPVFSNPDLGQQEQEEQPSSWPTPAAPPARAPMDDHSKTQAVKDRLKDKTAKVAAKAVRVLFGN</sequence>
<proteinExistence type="predicted"/>
<reference evidence="3" key="4">
    <citation type="submission" date="2021-05" db="UniProtKB">
        <authorList>
            <consortium name="EnsemblPlants"/>
        </authorList>
    </citation>
    <scope>IDENTIFICATION</scope>
    <source>
        <strain evidence="3">cv. B73</strain>
    </source>
</reference>
<accession>A0A1D6H5I7</accession>
<gene>
    <name evidence="3" type="primary">LOC103626985</name>
    <name evidence="2" type="ORF">ZEAMMB73_Zm00001d016121</name>
</gene>
<dbReference type="KEGG" id="zma:103626985"/>
<reference evidence="4" key="1">
    <citation type="journal article" date="2009" name="Science">
        <title>The B73 maize genome: complexity, diversity, and dynamics.</title>
        <authorList>
            <person name="Schnable P.S."/>
            <person name="Ware D."/>
            <person name="Fulton R.S."/>
            <person name="Stein J.C."/>
            <person name="Wei F."/>
            <person name="Pasternak S."/>
            <person name="Liang C."/>
            <person name="Zhang J."/>
            <person name="Fulton L."/>
            <person name="Graves T.A."/>
            <person name="Minx P."/>
            <person name="Reily A.D."/>
            <person name="Courtney L."/>
            <person name="Kruchowski S.S."/>
            <person name="Tomlinson C."/>
            <person name="Strong C."/>
            <person name="Delehaunty K."/>
            <person name="Fronick C."/>
            <person name="Courtney B."/>
            <person name="Rock S.M."/>
            <person name="Belter E."/>
            <person name="Du F."/>
            <person name="Kim K."/>
            <person name="Abbott R.M."/>
            <person name="Cotton M."/>
            <person name="Levy A."/>
            <person name="Marchetto P."/>
            <person name="Ochoa K."/>
            <person name="Jackson S.M."/>
            <person name="Gillam B."/>
            <person name="Chen W."/>
            <person name="Yan L."/>
            <person name="Higginbotham J."/>
            <person name="Cardenas M."/>
            <person name="Waligorski J."/>
            <person name="Applebaum E."/>
            <person name="Phelps L."/>
            <person name="Falcone J."/>
            <person name="Kanchi K."/>
            <person name="Thane T."/>
            <person name="Scimone A."/>
            <person name="Thane N."/>
            <person name="Henke J."/>
            <person name="Wang T."/>
            <person name="Ruppert J."/>
            <person name="Shah N."/>
            <person name="Rotter K."/>
            <person name="Hodges J."/>
            <person name="Ingenthron E."/>
            <person name="Cordes M."/>
            <person name="Kohlberg S."/>
            <person name="Sgro J."/>
            <person name="Delgado B."/>
            <person name="Mead K."/>
            <person name="Chinwalla A."/>
            <person name="Leonard S."/>
            <person name="Crouse K."/>
            <person name="Collura K."/>
            <person name="Kudrna D."/>
            <person name="Currie J."/>
            <person name="He R."/>
            <person name="Angelova A."/>
            <person name="Rajasekar S."/>
            <person name="Mueller T."/>
            <person name="Lomeli R."/>
            <person name="Scara G."/>
            <person name="Ko A."/>
            <person name="Delaney K."/>
            <person name="Wissotski M."/>
            <person name="Lopez G."/>
            <person name="Campos D."/>
            <person name="Braidotti M."/>
            <person name="Ashley E."/>
            <person name="Golser W."/>
            <person name="Kim H."/>
            <person name="Lee S."/>
            <person name="Lin J."/>
            <person name="Dujmic Z."/>
            <person name="Kim W."/>
            <person name="Talag J."/>
            <person name="Zuccolo A."/>
            <person name="Fan C."/>
            <person name="Sebastian A."/>
            <person name="Kramer M."/>
            <person name="Spiegel L."/>
            <person name="Nascimento L."/>
            <person name="Zutavern T."/>
            <person name="Miller B."/>
            <person name="Ambroise C."/>
            <person name="Muller S."/>
            <person name="Spooner W."/>
            <person name="Narechania A."/>
            <person name="Ren L."/>
            <person name="Wei S."/>
            <person name="Kumari S."/>
            <person name="Faga B."/>
            <person name="Levy M.J."/>
            <person name="McMahan L."/>
            <person name="Van Buren P."/>
            <person name="Vaughn M.W."/>
            <person name="Ying K."/>
            <person name="Yeh C.-T."/>
            <person name="Emrich S.J."/>
            <person name="Jia Y."/>
            <person name="Kalyanaraman A."/>
            <person name="Hsia A.-P."/>
            <person name="Barbazuk W.B."/>
            <person name="Baucom R.S."/>
            <person name="Brutnell T.P."/>
            <person name="Carpita N.C."/>
            <person name="Chaparro C."/>
            <person name="Chia J.-M."/>
            <person name="Deragon J.-M."/>
            <person name="Estill J.C."/>
            <person name="Fu Y."/>
            <person name="Jeddeloh J.A."/>
            <person name="Han Y."/>
            <person name="Lee H."/>
            <person name="Li P."/>
            <person name="Lisch D.R."/>
            <person name="Liu S."/>
            <person name="Liu Z."/>
            <person name="Nagel D.H."/>
            <person name="McCann M.C."/>
            <person name="SanMiguel P."/>
            <person name="Myers A.M."/>
            <person name="Nettleton D."/>
            <person name="Nguyen J."/>
            <person name="Penning B.W."/>
            <person name="Ponnala L."/>
            <person name="Schneider K.L."/>
            <person name="Schwartz D.C."/>
            <person name="Sharma A."/>
            <person name="Soderlund C."/>
            <person name="Springer N.M."/>
            <person name="Sun Q."/>
            <person name="Wang H."/>
            <person name="Waterman M."/>
            <person name="Westerman R."/>
            <person name="Wolfgruber T.K."/>
            <person name="Yang L."/>
            <person name="Yu Y."/>
            <person name="Zhang L."/>
            <person name="Zhou S."/>
            <person name="Zhu Q."/>
            <person name="Bennetzen J.L."/>
            <person name="Dawe R.K."/>
            <person name="Jiang J."/>
            <person name="Jiang N."/>
            <person name="Presting G.G."/>
            <person name="Wessler S.R."/>
            <person name="Aluru S."/>
            <person name="Martienssen R.A."/>
            <person name="Clifton S.W."/>
            <person name="McCombie W.R."/>
            <person name="Wing R.A."/>
            <person name="Wilson R.K."/>
        </authorList>
    </citation>
    <scope>NUCLEOTIDE SEQUENCE [LARGE SCALE GENOMIC DNA]</scope>
    <source>
        <strain evidence="4">cv. B73</strain>
    </source>
</reference>
<dbReference type="AlphaFoldDB" id="A0A1D6H5I7"/>
<reference evidence="3" key="3">
    <citation type="submission" date="2019-07" db="EMBL/GenBank/DDBJ databases">
        <authorList>
            <person name="Seetharam A."/>
            <person name="Woodhouse M."/>
            <person name="Cannon E."/>
        </authorList>
    </citation>
    <scope>NUCLEOTIDE SEQUENCE [LARGE SCALE GENOMIC DNA]</scope>
    <source>
        <strain evidence="3">cv. B73</strain>
    </source>
</reference>
<dbReference type="Gramene" id="Zm00001eb238290_T001">
    <property type="protein sequence ID" value="Zm00001eb238290_P001"/>
    <property type="gene ID" value="Zm00001eb238290"/>
</dbReference>
<feature type="compositionally biased region" description="Basic and acidic residues" evidence="1">
    <location>
        <begin position="114"/>
        <end position="132"/>
    </location>
</feature>
<dbReference type="ExpressionAtlas" id="A0A1D6H5I7">
    <property type="expression patterns" value="baseline and differential"/>
</dbReference>
<dbReference type="Proteomes" id="UP000007305">
    <property type="component" value="Chromosome 5"/>
</dbReference>
<evidence type="ECO:0000313" key="3">
    <source>
        <dbReference type="EnsemblPlants" id="Zm00001eb238290_P001"/>
    </source>
</evidence>
<feature type="compositionally biased region" description="Basic and acidic residues" evidence="1">
    <location>
        <begin position="28"/>
        <end position="39"/>
    </location>
</feature>
<reference evidence="2" key="2">
    <citation type="submission" date="2015-12" db="EMBL/GenBank/DDBJ databases">
        <title>Update maize B73 reference genome by single molecule sequencing technologies.</title>
        <authorList>
            <consortium name="Maize Genome Sequencing Project"/>
            <person name="Ware D."/>
        </authorList>
    </citation>
    <scope>NUCLEOTIDE SEQUENCE</scope>
    <source>
        <tissue evidence="2">Seedling</tissue>
    </source>
</reference>
<feature type="compositionally biased region" description="Polar residues" evidence="1">
    <location>
        <begin position="10"/>
        <end position="21"/>
    </location>
</feature>
<feature type="compositionally biased region" description="Basic and acidic residues" evidence="1">
    <location>
        <begin position="70"/>
        <end position="83"/>
    </location>
</feature>
<name>A0A1D6H5I7_MAIZE</name>
<dbReference type="EMBL" id="CM000781">
    <property type="protein sequence ID" value="AQK70084.1"/>
    <property type="molecule type" value="Genomic_DNA"/>
</dbReference>
<protein>
    <submittedName>
        <fullName evidence="2 3">Uncharacterized protein</fullName>
    </submittedName>
</protein>
<feature type="region of interest" description="Disordered" evidence="1">
    <location>
        <begin position="1"/>
        <end position="132"/>
    </location>
</feature>
<evidence type="ECO:0000313" key="4">
    <source>
        <dbReference type="Proteomes" id="UP000007305"/>
    </source>
</evidence>
<dbReference type="RefSeq" id="XP_008645564.1">
    <property type="nucleotide sequence ID" value="XM_008647342.3"/>
</dbReference>